<reference evidence="3" key="1">
    <citation type="journal article" date="2015" name="Microbiology">
        <title>Genome of Methanoregula boonei 6A8 reveals adaptations to oligotrophic peatland environments.</title>
        <authorList>
            <person name="Braeuer S."/>
            <person name="Cadillo-Quiroz H."/>
            <person name="Kyrpides N."/>
            <person name="Woyke T."/>
            <person name="Goodwin L."/>
            <person name="Detter C."/>
            <person name="Podell S."/>
            <person name="Yavitt J.B."/>
            <person name="Zinder S.H."/>
        </authorList>
    </citation>
    <scope>NUCLEOTIDE SEQUENCE [LARGE SCALE GENOMIC DNA]</scope>
    <source>
        <strain evidence="3">DSM 21154 / JCM 14090 / 6A8</strain>
    </source>
</reference>
<evidence type="ECO:0000313" key="2">
    <source>
        <dbReference type="EMBL" id="ABS56469.1"/>
    </source>
</evidence>
<evidence type="ECO:0008006" key="4">
    <source>
        <dbReference type="Google" id="ProtNLM"/>
    </source>
</evidence>
<name>A7I9Q8_METB6</name>
<dbReference type="HOGENOM" id="CLU_104918_0_0_2"/>
<dbReference type="AlphaFoldDB" id="A7I9Q8"/>
<evidence type="ECO:0000256" key="1">
    <source>
        <dbReference type="SAM" id="MobiDB-lite"/>
    </source>
</evidence>
<evidence type="ECO:0000313" key="3">
    <source>
        <dbReference type="Proteomes" id="UP000002408"/>
    </source>
</evidence>
<sequence>MGFDDLRSILLTERETGKLVQVSPDIFDRTHAEIAALLKKVYAIEDPLSDEARALIEETIAMKETMHELFSIRSRKILALTLMHAEGNYYDREEVKRMLPAERTMFEQIAADLAACQGALLKNEKQPLVAVPAPVASHPAAALTVATPTDTSDDDWESAYELASTEAGGAGEPSRDSPTPASDSPALMPHYLLVRVRADMDSFMGIDGRTYTLTRGDIVTLPERNAAVLSDRGIVMPILLPSCK</sequence>
<dbReference type="STRING" id="456442.Mboo_1954"/>
<dbReference type="CDD" id="cd11714">
    <property type="entry name" value="GINS_A_archaea"/>
    <property type="match status" value="1"/>
</dbReference>
<protein>
    <recommendedName>
        <fullName evidence="4">GINS subunit domain-containing protein</fullName>
    </recommendedName>
</protein>
<keyword evidence="3" id="KW-1185">Reference proteome</keyword>
<accession>A7I9Q8</accession>
<dbReference type="GeneID" id="5409991"/>
<dbReference type="eggNOG" id="arCOG00551">
    <property type="taxonomic scope" value="Archaea"/>
</dbReference>
<dbReference type="Gene3D" id="3.40.5.50">
    <property type="match status" value="1"/>
</dbReference>
<organism evidence="2 3">
    <name type="scientific">Methanoregula boonei (strain DSM 21154 / JCM 14090 / 6A8)</name>
    <dbReference type="NCBI Taxonomy" id="456442"/>
    <lineage>
        <taxon>Archaea</taxon>
        <taxon>Methanobacteriati</taxon>
        <taxon>Methanobacteriota</taxon>
        <taxon>Stenosarchaea group</taxon>
        <taxon>Methanomicrobia</taxon>
        <taxon>Methanomicrobiales</taxon>
        <taxon>Methanoregulaceae</taxon>
        <taxon>Methanoregula</taxon>
    </lineage>
</organism>
<dbReference type="EMBL" id="CP000780">
    <property type="protein sequence ID" value="ABS56469.1"/>
    <property type="molecule type" value="Genomic_DNA"/>
</dbReference>
<dbReference type="RefSeq" id="WP_012107524.1">
    <property type="nucleotide sequence ID" value="NC_009712.1"/>
</dbReference>
<dbReference type="OrthoDB" id="157576at2157"/>
<proteinExistence type="predicted"/>
<dbReference type="KEGG" id="mbn:Mboo_1954"/>
<gene>
    <name evidence="2" type="ordered locus">Mboo_1954</name>
</gene>
<feature type="region of interest" description="Disordered" evidence="1">
    <location>
        <begin position="164"/>
        <end position="186"/>
    </location>
</feature>
<dbReference type="Proteomes" id="UP000002408">
    <property type="component" value="Chromosome"/>
</dbReference>